<accession>A0A5C5RGR7</accession>
<gene>
    <name evidence="6" type="ORF">FK529_00210</name>
</gene>
<organism evidence="6 7">
    <name type="scientific">Tsukamurella asaccharolytica</name>
    <dbReference type="NCBI Taxonomy" id="2592067"/>
    <lineage>
        <taxon>Bacteria</taxon>
        <taxon>Bacillati</taxon>
        <taxon>Actinomycetota</taxon>
        <taxon>Actinomycetes</taxon>
        <taxon>Mycobacteriales</taxon>
        <taxon>Tsukamurellaceae</taxon>
        <taxon>Tsukamurella</taxon>
    </lineage>
</organism>
<keyword evidence="3 6" id="KW-0808">Transferase</keyword>
<dbReference type="SUPFAM" id="SSF53335">
    <property type="entry name" value="S-adenosyl-L-methionine-dependent methyltransferases"/>
    <property type="match status" value="1"/>
</dbReference>
<dbReference type="InterPro" id="IPR050723">
    <property type="entry name" value="CFA/CMAS"/>
</dbReference>
<dbReference type="Gene3D" id="3.40.50.150">
    <property type="entry name" value="Vaccinia Virus protein VP39"/>
    <property type="match status" value="1"/>
</dbReference>
<comment type="similarity">
    <text evidence="1">Belongs to the CFA/CMAS family.</text>
</comment>
<evidence type="ECO:0000256" key="5">
    <source>
        <dbReference type="ARBA" id="ARBA00023098"/>
    </source>
</evidence>
<evidence type="ECO:0000256" key="2">
    <source>
        <dbReference type="ARBA" id="ARBA00022603"/>
    </source>
</evidence>
<dbReference type="GO" id="GO:0008168">
    <property type="term" value="F:methyltransferase activity"/>
    <property type="evidence" value="ECO:0007669"/>
    <property type="project" value="UniProtKB-KW"/>
</dbReference>
<comment type="caution">
    <text evidence="6">The sequence shown here is derived from an EMBL/GenBank/DDBJ whole genome shotgun (WGS) entry which is preliminary data.</text>
</comment>
<evidence type="ECO:0000256" key="4">
    <source>
        <dbReference type="ARBA" id="ARBA00022691"/>
    </source>
</evidence>
<name>A0A5C5RGR7_9ACTN</name>
<evidence type="ECO:0000256" key="1">
    <source>
        <dbReference type="ARBA" id="ARBA00010815"/>
    </source>
</evidence>
<dbReference type="OrthoDB" id="9782855at2"/>
<dbReference type="PANTHER" id="PTHR43667:SF2">
    <property type="entry name" value="FATTY ACID C-METHYL TRANSFERASE"/>
    <property type="match status" value="1"/>
</dbReference>
<dbReference type="EMBL" id="VIGW01000001">
    <property type="protein sequence ID" value="TWS21593.1"/>
    <property type="molecule type" value="Genomic_DNA"/>
</dbReference>
<dbReference type="GO" id="GO:0008610">
    <property type="term" value="P:lipid biosynthetic process"/>
    <property type="evidence" value="ECO:0007669"/>
    <property type="project" value="InterPro"/>
</dbReference>
<dbReference type="InterPro" id="IPR029063">
    <property type="entry name" value="SAM-dependent_MTases_sf"/>
</dbReference>
<sequence length="448" mass="48339">MGLRPAARPPSRPHRSEGAPLTVELTSHSSQADHLGVPVPTGLRARVLGRAARILLARAARRSGVALATGDTAVSPGPTIVLHDPDAVHRRIGTSRLIGFGEAYVAGEWDSPDLATTLTALAERMSDLVPRWLQSLRRLAATARPGTEIGTLDHTRDNVSHHYDLSNELFAAFLDETLTYSSALFSSAELPDGAPGVTRAGEPGRPQWSALAESQGAKIDRLLDAAGVGPGTRVLEIGTGWGELCLRAAARGAVVRSVTLSTEQRALALDRIAAAGLSDRVQVDLLDYRSVDGEYDAIVSVEMIEAVGAAHWDEYFATLARLVAPHGRIALQAITMPHDRMLASVRTYTWIQKYIFPGGMLPSTEAIAASARAAGLAVLARHRFGAHYAQTLRLWRERFLADPDGLPSPADSPEFRRLWEFYLAYSEAGFRSGYLDVQQIVLAPEATR</sequence>
<evidence type="ECO:0000313" key="7">
    <source>
        <dbReference type="Proteomes" id="UP000317291"/>
    </source>
</evidence>
<dbReference type="InterPro" id="IPR003333">
    <property type="entry name" value="CMAS"/>
</dbReference>
<dbReference type="Pfam" id="PF02353">
    <property type="entry name" value="CMAS"/>
    <property type="match status" value="1"/>
</dbReference>
<dbReference type="PIRSF" id="PIRSF003085">
    <property type="entry name" value="CMAS"/>
    <property type="match status" value="1"/>
</dbReference>
<dbReference type="PANTHER" id="PTHR43667">
    <property type="entry name" value="CYCLOPROPANE-FATTY-ACYL-PHOSPHOLIPID SYNTHASE"/>
    <property type="match status" value="1"/>
</dbReference>
<dbReference type="AlphaFoldDB" id="A0A5C5RGR7"/>
<dbReference type="CDD" id="cd02440">
    <property type="entry name" value="AdoMet_MTases"/>
    <property type="match status" value="1"/>
</dbReference>
<keyword evidence="2 6" id="KW-0489">Methyltransferase</keyword>
<protein>
    <submittedName>
        <fullName evidence="6">Class I SAM-dependent methyltransferase</fullName>
    </submittedName>
</protein>
<evidence type="ECO:0000313" key="6">
    <source>
        <dbReference type="EMBL" id="TWS21593.1"/>
    </source>
</evidence>
<proteinExistence type="inferred from homology"/>
<evidence type="ECO:0000256" key="3">
    <source>
        <dbReference type="ARBA" id="ARBA00022679"/>
    </source>
</evidence>
<dbReference type="GO" id="GO:0032259">
    <property type="term" value="P:methylation"/>
    <property type="evidence" value="ECO:0007669"/>
    <property type="project" value="UniProtKB-KW"/>
</dbReference>
<keyword evidence="4" id="KW-0949">S-adenosyl-L-methionine</keyword>
<keyword evidence="5" id="KW-0443">Lipid metabolism</keyword>
<reference evidence="6 7" key="1">
    <citation type="submission" date="2019-06" db="EMBL/GenBank/DDBJ databases">
        <title>Tsukamurella conjunctivitidis sp. nov., Tsukamurella assacharolytica sp. nov. and Tsukamurella sputae sp. nov. isolated from patients with conjunctivitis, bacteraemia (lymphoma) and respiratory infection (sputum) in Hong Kong.</title>
        <authorList>
            <person name="Teng J.L.L."/>
            <person name="Lee H.H."/>
            <person name="Fong J.Y.H."/>
            <person name="Fok K.M.N."/>
            <person name="Lau S.K.P."/>
            <person name="Woo P.C.Y."/>
        </authorList>
    </citation>
    <scope>NUCLEOTIDE SEQUENCE [LARGE SCALE GENOMIC DNA]</scope>
    <source>
        <strain evidence="6 7">HKU71</strain>
    </source>
</reference>
<keyword evidence="7" id="KW-1185">Reference proteome</keyword>
<dbReference type="Proteomes" id="UP000317291">
    <property type="component" value="Unassembled WGS sequence"/>
</dbReference>